<dbReference type="GO" id="GO:0008046">
    <property type="term" value="F:axon guidance receptor activity"/>
    <property type="evidence" value="ECO:0007669"/>
    <property type="project" value="TreeGrafter"/>
</dbReference>
<protein>
    <submittedName>
        <fullName evidence="8">Hemicentin-2</fullName>
    </submittedName>
</protein>
<proteinExistence type="predicted"/>
<evidence type="ECO:0000313" key="9">
    <source>
        <dbReference type="Proteomes" id="UP000031036"/>
    </source>
</evidence>
<evidence type="ECO:0000256" key="4">
    <source>
        <dbReference type="ARBA" id="ARBA00023319"/>
    </source>
</evidence>
<dbReference type="PANTHER" id="PTHR45080">
    <property type="entry name" value="CONTACTIN 5"/>
    <property type="match status" value="1"/>
</dbReference>
<dbReference type="InterPro" id="IPR003599">
    <property type="entry name" value="Ig_sub"/>
</dbReference>
<evidence type="ECO:0000256" key="3">
    <source>
        <dbReference type="ARBA" id="ARBA00023157"/>
    </source>
</evidence>
<dbReference type="GO" id="GO:0007156">
    <property type="term" value="P:homophilic cell adhesion via plasma membrane adhesion molecules"/>
    <property type="evidence" value="ECO:0007669"/>
    <property type="project" value="TreeGrafter"/>
</dbReference>
<feature type="compositionally biased region" description="Basic and acidic residues" evidence="5">
    <location>
        <begin position="43"/>
        <end position="58"/>
    </location>
</feature>
<evidence type="ECO:0000256" key="1">
    <source>
        <dbReference type="ARBA" id="ARBA00022729"/>
    </source>
</evidence>
<feature type="domain" description="Ig-like" evidence="7">
    <location>
        <begin position="84"/>
        <end position="151"/>
    </location>
</feature>
<accession>A0A0B2V4V4</accession>
<name>A0A0B2V4V4_TOXCA</name>
<dbReference type="InterPro" id="IPR003598">
    <property type="entry name" value="Ig_sub2"/>
</dbReference>
<keyword evidence="3" id="KW-1015">Disulfide bond</keyword>
<dbReference type="GO" id="GO:0043025">
    <property type="term" value="C:neuronal cell body"/>
    <property type="evidence" value="ECO:0007669"/>
    <property type="project" value="TreeGrafter"/>
</dbReference>
<evidence type="ECO:0000256" key="6">
    <source>
        <dbReference type="SAM" id="SignalP"/>
    </source>
</evidence>
<dbReference type="InterPro" id="IPR013783">
    <property type="entry name" value="Ig-like_fold"/>
</dbReference>
<dbReference type="Gene3D" id="2.60.40.10">
    <property type="entry name" value="Immunoglobulins"/>
    <property type="match status" value="1"/>
</dbReference>
<dbReference type="PANTHER" id="PTHR45080:SF8">
    <property type="entry name" value="IG-LIKE DOMAIN-CONTAINING PROTEIN"/>
    <property type="match status" value="1"/>
</dbReference>
<dbReference type="GO" id="GO:0005886">
    <property type="term" value="C:plasma membrane"/>
    <property type="evidence" value="ECO:0007669"/>
    <property type="project" value="TreeGrafter"/>
</dbReference>
<dbReference type="InterPro" id="IPR007110">
    <property type="entry name" value="Ig-like_dom"/>
</dbReference>
<dbReference type="Proteomes" id="UP000031036">
    <property type="component" value="Unassembled WGS sequence"/>
</dbReference>
<keyword evidence="1 6" id="KW-0732">Signal</keyword>
<dbReference type="SMART" id="SM00408">
    <property type="entry name" value="IGc2"/>
    <property type="match status" value="1"/>
</dbReference>
<sequence length="166" mass="18992">MRCRLCLPTVWFIATTYLRYVSGRLPATVSTDLSQTSAQITGPKREQSGEKHFSHPDDEGITFNEHDKAAITRHSYFLQTFKLGHKILLTCEAEGHPTPSITWYKDGAEMHVYHTIYLSQTRLQDYKVRARLEIDPAAIGDEGVYSCLASNRHGYDLKSIKAIYYY</sequence>
<dbReference type="FunFam" id="2.60.40.10:FF:000032">
    <property type="entry name" value="palladin isoform X1"/>
    <property type="match status" value="1"/>
</dbReference>
<feature type="signal peptide" evidence="6">
    <location>
        <begin position="1"/>
        <end position="23"/>
    </location>
</feature>
<gene>
    <name evidence="8" type="primary">HMCN2</name>
    <name evidence="8" type="ORF">Tcan_13857</name>
</gene>
<dbReference type="GO" id="GO:0030424">
    <property type="term" value="C:axon"/>
    <property type="evidence" value="ECO:0007669"/>
    <property type="project" value="TreeGrafter"/>
</dbReference>
<dbReference type="Pfam" id="PF07679">
    <property type="entry name" value="I-set"/>
    <property type="match status" value="1"/>
</dbReference>
<organism evidence="8 9">
    <name type="scientific">Toxocara canis</name>
    <name type="common">Canine roundworm</name>
    <dbReference type="NCBI Taxonomy" id="6265"/>
    <lineage>
        <taxon>Eukaryota</taxon>
        <taxon>Metazoa</taxon>
        <taxon>Ecdysozoa</taxon>
        <taxon>Nematoda</taxon>
        <taxon>Chromadorea</taxon>
        <taxon>Rhabditida</taxon>
        <taxon>Spirurina</taxon>
        <taxon>Ascaridomorpha</taxon>
        <taxon>Ascaridoidea</taxon>
        <taxon>Toxocaridae</taxon>
        <taxon>Toxocara</taxon>
    </lineage>
</organism>
<reference evidence="8 9" key="1">
    <citation type="submission" date="2014-11" db="EMBL/GenBank/DDBJ databases">
        <title>Genetic blueprint of the zoonotic pathogen Toxocara canis.</title>
        <authorList>
            <person name="Zhu X.-Q."/>
            <person name="Korhonen P.K."/>
            <person name="Cai H."/>
            <person name="Young N.D."/>
            <person name="Nejsum P."/>
            <person name="von Samson-Himmelstjerna G."/>
            <person name="Boag P.R."/>
            <person name="Tan P."/>
            <person name="Li Q."/>
            <person name="Min J."/>
            <person name="Yang Y."/>
            <person name="Wang X."/>
            <person name="Fang X."/>
            <person name="Hall R.S."/>
            <person name="Hofmann A."/>
            <person name="Sternberg P.W."/>
            <person name="Jex A.R."/>
            <person name="Gasser R.B."/>
        </authorList>
    </citation>
    <scope>NUCLEOTIDE SEQUENCE [LARGE SCALE GENOMIC DNA]</scope>
    <source>
        <strain evidence="8">PN_DK_2014</strain>
    </source>
</reference>
<dbReference type="InterPro" id="IPR036179">
    <property type="entry name" value="Ig-like_dom_sf"/>
</dbReference>
<dbReference type="OrthoDB" id="6127080at2759"/>
<dbReference type="EMBL" id="JPKZ01002489">
    <property type="protein sequence ID" value="KHN76487.1"/>
    <property type="molecule type" value="Genomic_DNA"/>
</dbReference>
<dbReference type="CDD" id="cd00096">
    <property type="entry name" value="Ig"/>
    <property type="match status" value="1"/>
</dbReference>
<dbReference type="InterPro" id="IPR013098">
    <property type="entry name" value="Ig_I-set"/>
</dbReference>
<dbReference type="AlphaFoldDB" id="A0A0B2V4V4"/>
<dbReference type="InterPro" id="IPR050958">
    <property type="entry name" value="Cell_Adh-Cytoskel_Orgn"/>
</dbReference>
<evidence type="ECO:0000313" key="8">
    <source>
        <dbReference type="EMBL" id="KHN76487.1"/>
    </source>
</evidence>
<keyword evidence="4" id="KW-0393">Immunoglobulin domain</keyword>
<comment type="caution">
    <text evidence="8">The sequence shown here is derived from an EMBL/GenBank/DDBJ whole genome shotgun (WGS) entry which is preliminary data.</text>
</comment>
<evidence type="ECO:0000259" key="7">
    <source>
        <dbReference type="PROSITE" id="PS50835"/>
    </source>
</evidence>
<evidence type="ECO:0000256" key="5">
    <source>
        <dbReference type="SAM" id="MobiDB-lite"/>
    </source>
</evidence>
<feature type="region of interest" description="Disordered" evidence="5">
    <location>
        <begin position="32"/>
        <end position="58"/>
    </location>
</feature>
<keyword evidence="2" id="KW-0677">Repeat</keyword>
<dbReference type="SMART" id="SM00409">
    <property type="entry name" value="IG"/>
    <property type="match status" value="1"/>
</dbReference>
<dbReference type="PROSITE" id="PS50835">
    <property type="entry name" value="IG_LIKE"/>
    <property type="match status" value="1"/>
</dbReference>
<dbReference type="SUPFAM" id="SSF48726">
    <property type="entry name" value="Immunoglobulin"/>
    <property type="match status" value="1"/>
</dbReference>
<dbReference type="GO" id="GO:0050808">
    <property type="term" value="P:synapse organization"/>
    <property type="evidence" value="ECO:0007669"/>
    <property type="project" value="TreeGrafter"/>
</dbReference>
<keyword evidence="9" id="KW-1185">Reference proteome</keyword>
<feature type="chain" id="PRO_5002095262" evidence="6">
    <location>
        <begin position="24"/>
        <end position="166"/>
    </location>
</feature>
<evidence type="ECO:0000256" key="2">
    <source>
        <dbReference type="ARBA" id="ARBA00022737"/>
    </source>
</evidence>